<feature type="binding site" evidence="17">
    <location>
        <position position="9"/>
    </location>
    <ligand>
        <name>a divalent metal cation</name>
        <dbReference type="ChEBI" id="CHEBI:60240"/>
        <label>1</label>
        <note>catalytic</note>
    </ligand>
</feature>
<dbReference type="AlphaFoldDB" id="A0A6L6YGC8"/>
<feature type="binding site" evidence="16">
    <location>
        <position position="7"/>
    </location>
    <ligand>
        <name>substrate</name>
    </ligand>
</feature>
<keyword evidence="4 18" id="KW-0808">Transferase</keyword>
<feature type="binding site" evidence="17">
    <location>
        <position position="7"/>
    </location>
    <ligand>
        <name>a divalent metal cation</name>
        <dbReference type="ChEBI" id="CHEBI:60240"/>
        <label>1</label>
        <note>catalytic</note>
    </ligand>
</feature>
<evidence type="ECO:0000256" key="18">
    <source>
        <dbReference type="RuleBase" id="RU364087"/>
    </source>
</evidence>
<name>A0A6L6YGC8_9BURK</name>
<dbReference type="NCBIfam" id="TIGR01406">
    <property type="entry name" value="dnaQ_proteo"/>
    <property type="match status" value="1"/>
</dbReference>
<evidence type="ECO:0000256" key="8">
    <source>
        <dbReference type="ARBA" id="ARBA00022723"/>
    </source>
</evidence>
<comment type="cofactor">
    <cofactor evidence="17">
        <name>Mg(2+)</name>
        <dbReference type="ChEBI" id="CHEBI:18420"/>
    </cofactor>
    <cofactor evidence="17">
        <name>Mn(2+)</name>
        <dbReference type="ChEBI" id="CHEBI:29035"/>
    </cofactor>
    <text evidence="17">Binds 2 divalent metal cations. Magnesium or manganese.</text>
</comment>
<keyword evidence="11 17" id="KW-0460">Magnesium</keyword>
<dbReference type="NCBIfam" id="TIGR00573">
    <property type="entry name" value="dnaq"/>
    <property type="match status" value="1"/>
</dbReference>
<reference evidence="21 22" key="1">
    <citation type="submission" date="2019-12" db="EMBL/GenBank/DDBJ databases">
        <title>Microbes associate with the intestines of laboratory mice.</title>
        <authorList>
            <person name="Navarre W."/>
            <person name="Wong E."/>
        </authorList>
    </citation>
    <scope>NUCLEOTIDE SEQUENCE [LARGE SCALE GENOMIC DNA]</scope>
    <source>
        <strain evidence="21 22">NM82_D38</strain>
    </source>
</reference>
<keyword evidence="9 18" id="KW-0378">Hydrolase</keyword>
<feature type="binding site" evidence="16">
    <location>
        <position position="159"/>
    </location>
    <ligand>
        <name>substrate</name>
    </ligand>
</feature>
<keyword evidence="19" id="KW-0175">Coiled coil</keyword>
<keyword evidence="6 18" id="KW-0235">DNA replication</keyword>
<dbReference type="InterPro" id="IPR036397">
    <property type="entry name" value="RNaseH_sf"/>
</dbReference>
<feature type="binding site" evidence="16">
    <location>
        <position position="57"/>
    </location>
    <ligand>
        <name>substrate</name>
    </ligand>
</feature>
<evidence type="ECO:0000256" key="16">
    <source>
        <dbReference type="PIRSR" id="PIRSR606309-2"/>
    </source>
</evidence>
<accession>A0A6L6YGC8</accession>
<dbReference type="SMART" id="SM00479">
    <property type="entry name" value="EXOIII"/>
    <property type="match status" value="1"/>
</dbReference>
<evidence type="ECO:0000256" key="5">
    <source>
        <dbReference type="ARBA" id="ARBA00022695"/>
    </source>
</evidence>
<keyword evidence="5 18" id="KW-0548">Nucleotidyltransferase</keyword>
<dbReference type="CDD" id="cd06131">
    <property type="entry name" value="DNA_pol_III_epsilon_Ecoli_like"/>
    <property type="match status" value="1"/>
</dbReference>
<evidence type="ECO:0000256" key="9">
    <source>
        <dbReference type="ARBA" id="ARBA00022801"/>
    </source>
</evidence>
<keyword evidence="12 18" id="KW-0239">DNA-directed DNA polymerase</keyword>
<evidence type="ECO:0000256" key="15">
    <source>
        <dbReference type="PIRSR" id="PIRSR606309-1"/>
    </source>
</evidence>
<dbReference type="OrthoDB" id="9804290at2"/>
<evidence type="ECO:0000256" key="6">
    <source>
        <dbReference type="ARBA" id="ARBA00022705"/>
    </source>
</evidence>
<evidence type="ECO:0000256" key="12">
    <source>
        <dbReference type="ARBA" id="ARBA00022932"/>
    </source>
</evidence>
<dbReference type="SUPFAM" id="SSF53098">
    <property type="entry name" value="Ribonuclease H-like"/>
    <property type="match status" value="1"/>
</dbReference>
<dbReference type="InterPro" id="IPR012337">
    <property type="entry name" value="RNaseH-like_sf"/>
</dbReference>
<dbReference type="Gene3D" id="3.30.420.10">
    <property type="entry name" value="Ribonuclease H-like superfamily/Ribonuclease H"/>
    <property type="match status" value="1"/>
</dbReference>
<dbReference type="InterPro" id="IPR006054">
    <property type="entry name" value="DnaQ"/>
</dbReference>
<dbReference type="InterPro" id="IPR013520">
    <property type="entry name" value="Ribonucl_H"/>
</dbReference>
<dbReference type="InterPro" id="IPR006309">
    <property type="entry name" value="DnaQ_proteo"/>
</dbReference>
<evidence type="ECO:0000256" key="3">
    <source>
        <dbReference type="ARBA" id="ARBA00020352"/>
    </source>
</evidence>
<evidence type="ECO:0000256" key="19">
    <source>
        <dbReference type="SAM" id="Coils"/>
    </source>
</evidence>
<evidence type="ECO:0000256" key="1">
    <source>
        <dbReference type="ARBA" id="ARBA00001936"/>
    </source>
</evidence>
<evidence type="ECO:0000313" key="21">
    <source>
        <dbReference type="EMBL" id="MVX55912.1"/>
    </source>
</evidence>
<organism evidence="21 22">
    <name type="scientific">Parasutterella muris</name>
    <dbReference type="NCBI Taxonomy" id="2565572"/>
    <lineage>
        <taxon>Bacteria</taxon>
        <taxon>Pseudomonadati</taxon>
        <taxon>Pseudomonadota</taxon>
        <taxon>Betaproteobacteria</taxon>
        <taxon>Burkholderiales</taxon>
        <taxon>Sutterellaceae</taxon>
        <taxon>Parasutterella</taxon>
    </lineage>
</organism>
<keyword evidence="10 18" id="KW-0269">Exonuclease</keyword>
<dbReference type="GO" id="GO:0046872">
    <property type="term" value="F:metal ion binding"/>
    <property type="evidence" value="ECO:0007669"/>
    <property type="project" value="UniProtKB-KW"/>
</dbReference>
<feature type="coiled-coil region" evidence="19">
    <location>
        <begin position="201"/>
        <end position="259"/>
    </location>
</feature>
<sequence length="260" mass="29440">MREICLDTETTGFAVKEGDRIIEIGCVELSDHGITNRNFHTYLNPERKMEADVIEVHKITNEMLVDKPKFEDKADEFIDFVKGARLIIHNAAFDEGFLDAELEKIGKPKLRDLGCEIVDSLEIARSVYPQMHNNLDALCKRLNIDTSQREREGHGALLDAELLAQVYLVLKQQQTSFDMDAASVASVARHESVSVGELPVIRASEEDLSEHERVLEMVRKSAKGPALYDIDETEFAQKRAEEQKELDEKAAKMKSLLEKL</sequence>
<dbReference type="EC" id="2.7.7.7" evidence="2 18"/>
<dbReference type="RefSeq" id="WP_160334344.1">
    <property type="nucleotide sequence ID" value="NZ_CALPCV010000006.1"/>
</dbReference>
<evidence type="ECO:0000256" key="10">
    <source>
        <dbReference type="ARBA" id="ARBA00022839"/>
    </source>
</evidence>
<keyword evidence="8 17" id="KW-0479">Metal-binding</keyword>
<dbReference type="GO" id="GO:0008408">
    <property type="term" value="F:3'-5' exonuclease activity"/>
    <property type="evidence" value="ECO:0007669"/>
    <property type="project" value="TreeGrafter"/>
</dbReference>
<comment type="caution">
    <text evidence="21">The sequence shown here is derived from an EMBL/GenBank/DDBJ whole genome shotgun (WGS) entry which is preliminary data.</text>
</comment>
<protein>
    <recommendedName>
        <fullName evidence="3 18">DNA polymerase III subunit epsilon</fullName>
        <ecNumber evidence="2 18">2.7.7.7</ecNumber>
    </recommendedName>
</protein>
<dbReference type="GO" id="GO:0003677">
    <property type="term" value="F:DNA binding"/>
    <property type="evidence" value="ECO:0007669"/>
    <property type="project" value="InterPro"/>
</dbReference>
<dbReference type="EMBL" id="WSRP01000003">
    <property type="protein sequence ID" value="MVX55912.1"/>
    <property type="molecule type" value="Genomic_DNA"/>
</dbReference>
<keyword evidence="22" id="KW-1185">Reference proteome</keyword>
<evidence type="ECO:0000256" key="17">
    <source>
        <dbReference type="PIRSR" id="PIRSR606309-3"/>
    </source>
</evidence>
<evidence type="ECO:0000313" key="22">
    <source>
        <dbReference type="Proteomes" id="UP000472580"/>
    </source>
</evidence>
<dbReference type="NCBIfam" id="NF004316">
    <property type="entry name" value="PRK05711.1"/>
    <property type="match status" value="1"/>
</dbReference>
<feature type="domain" description="Exonuclease" evidence="20">
    <location>
        <begin position="2"/>
        <end position="176"/>
    </location>
</feature>
<comment type="function">
    <text evidence="18">DNA polymerase III is a complex, multichain enzyme responsible for most of the replicative synthesis in bacteria. The epsilon subunit contain the editing function and is a proofreading 3'-5' exonuclease.</text>
</comment>
<dbReference type="GO" id="GO:0045004">
    <property type="term" value="P:DNA replication proofreading"/>
    <property type="evidence" value="ECO:0007669"/>
    <property type="project" value="TreeGrafter"/>
</dbReference>
<comment type="catalytic activity">
    <reaction evidence="14 18">
        <text>DNA(n) + a 2'-deoxyribonucleoside 5'-triphosphate = DNA(n+1) + diphosphate</text>
        <dbReference type="Rhea" id="RHEA:22508"/>
        <dbReference type="Rhea" id="RHEA-COMP:17339"/>
        <dbReference type="Rhea" id="RHEA-COMP:17340"/>
        <dbReference type="ChEBI" id="CHEBI:33019"/>
        <dbReference type="ChEBI" id="CHEBI:61560"/>
        <dbReference type="ChEBI" id="CHEBI:173112"/>
        <dbReference type="EC" id="2.7.7.7"/>
    </reaction>
</comment>
<feature type="binding site" evidence="17">
    <location>
        <position position="159"/>
    </location>
    <ligand>
        <name>a divalent metal cation</name>
        <dbReference type="ChEBI" id="CHEBI:60240"/>
        <label>1</label>
        <note>catalytic</note>
    </ligand>
</feature>
<evidence type="ECO:0000256" key="14">
    <source>
        <dbReference type="ARBA" id="ARBA00049244"/>
    </source>
</evidence>
<evidence type="ECO:0000256" key="2">
    <source>
        <dbReference type="ARBA" id="ARBA00012417"/>
    </source>
</evidence>
<feature type="active site" description="Proton acceptor" evidence="15">
    <location>
        <position position="154"/>
    </location>
</feature>
<dbReference type="PANTHER" id="PTHR30231">
    <property type="entry name" value="DNA POLYMERASE III SUBUNIT EPSILON"/>
    <property type="match status" value="1"/>
</dbReference>
<dbReference type="Pfam" id="PF00929">
    <property type="entry name" value="RNase_T"/>
    <property type="match status" value="1"/>
</dbReference>
<evidence type="ECO:0000259" key="20">
    <source>
        <dbReference type="SMART" id="SM00479"/>
    </source>
</evidence>
<dbReference type="GO" id="GO:0003887">
    <property type="term" value="F:DNA-directed DNA polymerase activity"/>
    <property type="evidence" value="ECO:0007669"/>
    <property type="project" value="UniProtKB-KW"/>
</dbReference>
<gene>
    <name evidence="18 21" type="primary">dnaQ</name>
    <name evidence="21" type="ORF">E5987_01655</name>
</gene>
<feature type="binding site" evidence="16">
    <location>
        <position position="9"/>
    </location>
    <ligand>
        <name>substrate</name>
    </ligand>
</feature>
<dbReference type="FunFam" id="3.30.420.10:FF:000012">
    <property type="entry name" value="DNA polymerase III subunit epsilon"/>
    <property type="match status" value="1"/>
</dbReference>
<comment type="subunit">
    <text evidence="18">DNA polymerase III contains a core (composed of alpha, epsilon and theta chains) that associates with a tau subunit. This core dimerizes to form the POLIII' complex. PolIII' associates with the gamma complex (composed of gamma, delta, delta', psi and chi chains) and with the beta chain to form the complete DNA polymerase III complex.</text>
</comment>
<evidence type="ECO:0000256" key="11">
    <source>
        <dbReference type="ARBA" id="ARBA00022842"/>
    </source>
</evidence>
<dbReference type="Proteomes" id="UP000472580">
    <property type="component" value="Unassembled WGS sequence"/>
</dbReference>
<evidence type="ECO:0000256" key="7">
    <source>
        <dbReference type="ARBA" id="ARBA00022722"/>
    </source>
</evidence>
<keyword evidence="7 18" id="KW-0540">Nuclease</keyword>
<dbReference type="PANTHER" id="PTHR30231:SF41">
    <property type="entry name" value="DNA POLYMERASE III SUBUNIT EPSILON"/>
    <property type="match status" value="1"/>
</dbReference>
<evidence type="ECO:0000256" key="4">
    <source>
        <dbReference type="ARBA" id="ARBA00022679"/>
    </source>
</evidence>
<dbReference type="GO" id="GO:0005829">
    <property type="term" value="C:cytosol"/>
    <property type="evidence" value="ECO:0007669"/>
    <property type="project" value="TreeGrafter"/>
</dbReference>
<keyword evidence="13 17" id="KW-0464">Manganese</keyword>
<evidence type="ECO:0000256" key="13">
    <source>
        <dbReference type="ARBA" id="ARBA00023211"/>
    </source>
</evidence>
<proteinExistence type="predicted"/>
<comment type="cofactor">
    <cofactor evidence="1 18">
        <name>Mn(2+)</name>
        <dbReference type="ChEBI" id="CHEBI:29035"/>
    </cofactor>
</comment>